<dbReference type="SUPFAM" id="SSF52151">
    <property type="entry name" value="FabD/lysophospholipase-like"/>
    <property type="match status" value="1"/>
</dbReference>
<dbReference type="SMART" id="SM00827">
    <property type="entry name" value="PKS_AT"/>
    <property type="match status" value="1"/>
</dbReference>
<evidence type="ECO:0000259" key="10">
    <source>
        <dbReference type="PROSITE" id="PS52019"/>
    </source>
</evidence>
<dbReference type="GO" id="GO:0005886">
    <property type="term" value="C:plasma membrane"/>
    <property type="evidence" value="ECO:0007669"/>
    <property type="project" value="TreeGrafter"/>
</dbReference>
<dbReference type="PROSITE" id="PS52019">
    <property type="entry name" value="PKS_MFAS_DH"/>
    <property type="match status" value="1"/>
</dbReference>
<feature type="region of interest" description="C-terminal hotdog fold" evidence="6">
    <location>
        <begin position="1540"/>
        <end position="1679"/>
    </location>
</feature>
<dbReference type="Pfam" id="PF00698">
    <property type="entry name" value="Acyl_transf_1"/>
    <property type="match status" value="1"/>
</dbReference>
<dbReference type="SMART" id="SM00825">
    <property type="entry name" value="PKS_KS"/>
    <property type="match status" value="1"/>
</dbReference>
<dbReference type="Pfam" id="PF08659">
    <property type="entry name" value="KR"/>
    <property type="match status" value="1"/>
</dbReference>
<dbReference type="Pfam" id="PF00550">
    <property type="entry name" value="PP-binding"/>
    <property type="match status" value="1"/>
</dbReference>
<dbReference type="InterPro" id="IPR036736">
    <property type="entry name" value="ACP-like_sf"/>
</dbReference>
<dbReference type="Gene3D" id="3.40.47.10">
    <property type="match status" value="1"/>
</dbReference>
<dbReference type="InterPro" id="IPR009081">
    <property type="entry name" value="PP-bd_ACP"/>
</dbReference>
<accession>H5TH39</accession>
<evidence type="ECO:0000256" key="1">
    <source>
        <dbReference type="ARBA" id="ARBA00022450"/>
    </source>
</evidence>
<keyword evidence="4" id="KW-0521">NADP</keyword>
<dbReference type="InterPro" id="IPR057326">
    <property type="entry name" value="KR_dom"/>
</dbReference>
<evidence type="ECO:0000256" key="2">
    <source>
        <dbReference type="ARBA" id="ARBA00022553"/>
    </source>
</evidence>
<dbReference type="GO" id="GO:0071770">
    <property type="term" value="P:DIM/DIP cell wall layer assembly"/>
    <property type="evidence" value="ECO:0007669"/>
    <property type="project" value="TreeGrafter"/>
</dbReference>
<dbReference type="GO" id="GO:0005737">
    <property type="term" value="C:cytoplasm"/>
    <property type="evidence" value="ECO:0007669"/>
    <property type="project" value="TreeGrafter"/>
</dbReference>
<dbReference type="PROSITE" id="PS00012">
    <property type="entry name" value="PHOSPHOPANTETHEINE"/>
    <property type="match status" value="1"/>
</dbReference>
<dbReference type="Gene3D" id="3.40.366.10">
    <property type="entry name" value="Malonyl-Coenzyme A Acyl Carrier Protein, domain 2"/>
    <property type="match status" value="1"/>
</dbReference>
<dbReference type="InterPro" id="IPR014043">
    <property type="entry name" value="Acyl_transferase_dom"/>
</dbReference>
<evidence type="ECO:0000259" key="9">
    <source>
        <dbReference type="PROSITE" id="PS52004"/>
    </source>
</evidence>
<dbReference type="InterPro" id="IPR036291">
    <property type="entry name" value="NAD(P)-bd_dom_sf"/>
</dbReference>
<keyword evidence="5" id="KW-0511">Multifunctional enzyme</keyword>
<dbReference type="InterPro" id="IPR001227">
    <property type="entry name" value="Ac_transferase_dom_sf"/>
</dbReference>
<evidence type="ECO:0000256" key="3">
    <source>
        <dbReference type="ARBA" id="ARBA00022679"/>
    </source>
</evidence>
<dbReference type="InterPro" id="IPR020841">
    <property type="entry name" value="PKS_Beta-ketoAc_synthase_dom"/>
</dbReference>
<feature type="compositionally biased region" description="Polar residues" evidence="7">
    <location>
        <begin position="1821"/>
        <end position="1830"/>
    </location>
</feature>
<dbReference type="InterPro" id="IPR014031">
    <property type="entry name" value="Ketoacyl_synth_C"/>
</dbReference>
<dbReference type="FunFam" id="3.40.47.10:FF:000019">
    <property type="entry name" value="Polyketide synthase type I"/>
    <property type="match status" value="1"/>
</dbReference>
<evidence type="ECO:0000256" key="5">
    <source>
        <dbReference type="ARBA" id="ARBA00023268"/>
    </source>
</evidence>
<dbReference type="SUPFAM" id="SSF47336">
    <property type="entry name" value="ACP-like"/>
    <property type="match status" value="1"/>
</dbReference>
<dbReference type="PROSITE" id="PS50075">
    <property type="entry name" value="CARRIER"/>
    <property type="match status" value="1"/>
</dbReference>
<feature type="domain" description="Carrier" evidence="8">
    <location>
        <begin position="1701"/>
        <end position="1778"/>
    </location>
</feature>
<feature type="region of interest" description="Disordered" evidence="7">
    <location>
        <begin position="913"/>
        <end position="932"/>
    </location>
</feature>
<dbReference type="Pfam" id="PF00109">
    <property type="entry name" value="ketoacyl-synt"/>
    <property type="match status" value="1"/>
</dbReference>
<dbReference type="SMART" id="SM00826">
    <property type="entry name" value="PKS_DH"/>
    <property type="match status" value="1"/>
</dbReference>
<dbReference type="GO" id="GO:0006633">
    <property type="term" value="P:fatty acid biosynthetic process"/>
    <property type="evidence" value="ECO:0007669"/>
    <property type="project" value="InterPro"/>
</dbReference>
<dbReference type="SMART" id="SM00822">
    <property type="entry name" value="PKS_KR"/>
    <property type="match status" value="1"/>
</dbReference>
<dbReference type="InterPro" id="IPR020806">
    <property type="entry name" value="PKS_PP-bd"/>
</dbReference>
<keyword evidence="2" id="KW-0597">Phosphoprotein</keyword>
<feature type="domain" description="PKS/mFAS DH" evidence="10">
    <location>
        <begin position="1411"/>
        <end position="1679"/>
    </location>
</feature>
<dbReference type="GO" id="GO:0031177">
    <property type="term" value="F:phosphopantetheine binding"/>
    <property type="evidence" value="ECO:0007669"/>
    <property type="project" value="InterPro"/>
</dbReference>
<evidence type="ECO:0000313" key="12">
    <source>
        <dbReference type="Proteomes" id="UP000005038"/>
    </source>
</evidence>
<dbReference type="InterPro" id="IPR018201">
    <property type="entry name" value="Ketoacyl_synth_AS"/>
</dbReference>
<dbReference type="InterPro" id="IPR050091">
    <property type="entry name" value="PKS_NRPS_Biosynth_Enz"/>
</dbReference>
<dbReference type="InterPro" id="IPR032821">
    <property type="entry name" value="PKS_assoc"/>
</dbReference>
<evidence type="ECO:0000256" key="7">
    <source>
        <dbReference type="SAM" id="MobiDB-lite"/>
    </source>
</evidence>
<proteinExistence type="predicted"/>
<dbReference type="InterPro" id="IPR016035">
    <property type="entry name" value="Acyl_Trfase/lysoPLipase"/>
</dbReference>
<keyword evidence="1" id="KW-0596">Phosphopantetheine</keyword>
<dbReference type="Gene3D" id="1.10.1200.10">
    <property type="entry name" value="ACP-like"/>
    <property type="match status" value="1"/>
</dbReference>
<dbReference type="FunFam" id="3.30.70.250:FF:000003">
    <property type="entry name" value="Polyketide beta-ketoacyl synthase Pks3"/>
    <property type="match status" value="1"/>
</dbReference>
<dbReference type="GO" id="GO:0004315">
    <property type="term" value="F:3-oxoacyl-[acyl-carrier-protein] synthase activity"/>
    <property type="evidence" value="ECO:0007669"/>
    <property type="project" value="InterPro"/>
</dbReference>
<dbReference type="InterPro" id="IPR013968">
    <property type="entry name" value="PKS_KR"/>
</dbReference>
<dbReference type="Pfam" id="PF21089">
    <property type="entry name" value="PKS_DH_N"/>
    <property type="match status" value="1"/>
</dbReference>
<dbReference type="SUPFAM" id="SSF51735">
    <property type="entry name" value="NAD(P)-binding Rossmann-fold domains"/>
    <property type="match status" value="2"/>
</dbReference>
<evidence type="ECO:0000256" key="4">
    <source>
        <dbReference type="ARBA" id="ARBA00022857"/>
    </source>
</evidence>
<dbReference type="PROSITE" id="PS52004">
    <property type="entry name" value="KS3_2"/>
    <property type="match status" value="1"/>
</dbReference>
<dbReference type="InterPro" id="IPR049552">
    <property type="entry name" value="PKS_DH_N"/>
</dbReference>
<name>H5TH39_GORO1</name>
<dbReference type="CDD" id="cd05274">
    <property type="entry name" value="KR_FAS_SDR_x"/>
    <property type="match status" value="1"/>
</dbReference>
<feature type="active site" description="Proton acceptor; for dehydratase activity" evidence="6">
    <location>
        <position position="1444"/>
    </location>
</feature>
<evidence type="ECO:0000256" key="6">
    <source>
        <dbReference type="PROSITE-ProRule" id="PRU01363"/>
    </source>
</evidence>
<dbReference type="InterPro" id="IPR016036">
    <property type="entry name" value="Malonyl_transacylase_ACP-bd"/>
</dbReference>
<dbReference type="CDD" id="cd00833">
    <property type="entry name" value="PKS"/>
    <property type="match status" value="1"/>
</dbReference>
<dbReference type="InterPro" id="IPR014030">
    <property type="entry name" value="Ketoacyl_synth_N"/>
</dbReference>
<dbReference type="InterPro" id="IPR016039">
    <property type="entry name" value="Thiolase-like"/>
</dbReference>
<sequence length="1830" mass="192151">MIPMAPETSDRRAIITDALRKIDDLSKKLAIAEQAETEPIAVVGMGCRLPGDVSDPEDYWDLLTEGRSGVVRVPDNRWDADEFFAEDHTIPGTIVNREGGFLTHWDPDEFDAEFFGLTPREAIGMDPQQRLLMEVAWEAIEDAGWTPKSLRGTQTGVFVGMTTNDYTLSFAGKLAPEELDPYIPFGNAANFAAGRLSYFLGVNGPAVVTDTACSSSLVAIHLACQSLRRRESDSALAAGVNLNLSPENSIACSRWGMLAPDGTCKAFDAAANGYVRSEGCGVVALKRLSDAVRDSDPVLAVIRGTGVNQDGASSGQTVPNGPAQQALMRRVLGASRLNPADIDYVEAHGTGTPLGDPIELDALYNVFGERGEAAPLVVGSVKTNLGHLESASGVAGFIKAVLAVENAHIPRQLHFSSLNPHACEGASAFTIAAEPTDWPDTGRPRRAGVSSFGVSGTNAHIVIEQAPDPTVSTAVRPEPLVNTLVVAGKTRERVATTAGVLADWLGGAGADTPLSAVAYTLAEHRASYPTFASVTAADKDSAIAGLRAIAGGYKAPGVVGVHNGVCRPGTVFVYSGQGSQWAGMGRRLLQDEPAFAAAVDELEPDFIAQAGFSLRDTIASGCAVVGIDRIQPVLVGMQLALTALWRSKGVEPTAVIGHSMGEVAAAVVSGALTVADGLKVISTRSRLMSALSGQGAMALLGIDAAEAEDLVRSVDGVTIAVYAAPGQTVIAGPPEQVDSLVARVAASERLARRVEVDVASHHPIIDPILPDLRTALADLNPHEPTIPLLSTADPSGAVSPRMDADYWCRNLRNPVRFSQVVAEAGSRFGTFIEVSPHPLLTHALDETLRDEHHHSVGTLYRDTDDLVTFGTNLAATHTSTPPSVSEPAQFVRLPHTPWHHSRYWVRVPDAPVSSAADAGGPGRPGSDALSGGSPLRHGVLGEWLLELGWRERAIVPVPHTPAPTPTPRAQCWLVVSDDPCADEIAALLGGARVLGAEDVTAESLEGTTHVLYAPAPSGADTVGAAHRTFGTARRLATLLAGKAGSSARLHILTRNAQSVADDEPADPGQAVLWGFGRTLGLERPDIFSGATDVAALVPPELVAAHLLAETASDDGDDQVVYRAGRRLVPRLRRADVPTGIATLPAQATQLVVGATGNVGPDLIRQLAAMGAGTVVAVSRSGSSVLAELTEELAASGTTLVTHEGDAADPGAMAELFTRFGADLPPLDGVYIAALAGGAAELVDMSDDDATAMFRPKVDAVDVLHRLTLRTPVRRFVLFSSVTGLFGSRWLGHYTAANAYADAVGFARHAMGLPATVIDWGLWKSWADAQPETAAAGLTPMPNDKAISTLPMLLAPGAGVRPIVIGADWERLAQAYRMRTSFRIVDELLGIDESSGPGHITDLAELPSVRPGTVLGDADTDTDVGYVHRWQGRLEPTELPYPGSHLVQGVDVVPASVLMATVARAAHEAGAAGVGRIRFQYPVVADRTRVVRVSIDADGELMVSSATSPGAGVDEWVVHVTARTTTASAKPVLDAVTDDSAPTGFDADDAHRLQQRWGIDGQPYPWNVVSHSTSRGTLSADIEVAGPSGVAFVDAAVHLARLLDDSHDELMFPVCVDALSIDVSTDGADTSLGNARAEIRHTGGDTDGFTADAAITAQDGSVIAVLRGLRFAAAEPLGDSAHGDAGGQAVDAPDWAALSESDTREQLRGRLRAILAREIGMPADALRIDQPFPELGLDSMMAMTVLRDARHLVGMDLSATMLWNHPTIEALSDLLTDLLEPRRRAAIPESEADESDVDSVLDSLFDSVESLSDDPFADAESVSATTESGDA</sequence>
<dbReference type="SUPFAM" id="SSF53901">
    <property type="entry name" value="Thiolase-like"/>
    <property type="match status" value="1"/>
</dbReference>
<dbReference type="Gene3D" id="3.10.129.110">
    <property type="entry name" value="Polyketide synthase dehydratase"/>
    <property type="match status" value="1"/>
</dbReference>
<feature type="region of interest" description="N-terminal hotdog fold" evidence="6">
    <location>
        <begin position="1411"/>
        <end position="1530"/>
    </location>
</feature>
<keyword evidence="12" id="KW-1185">Reference proteome</keyword>
<feature type="region of interest" description="Disordered" evidence="7">
    <location>
        <begin position="1810"/>
        <end position="1830"/>
    </location>
</feature>
<dbReference type="InterPro" id="IPR020807">
    <property type="entry name" value="PKS_DH"/>
</dbReference>
<evidence type="ECO:0000313" key="11">
    <source>
        <dbReference type="EMBL" id="GAB32797.1"/>
    </source>
</evidence>
<gene>
    <name evidence="11" type="ORF">GOOTI_026_00130</name>
</gene>
<dbReference type="InterPro" id="IPR049900">
    <property type="entry name" value="PKS_mFAS_DH"/>
</dbReference>
<reference evidence="11" key="1">
    <citation type="submission" date="2012-02" db="EMBL/GenBank/DDBJ databases">
        <title>Whole genome shotgun sequence of Gordonia otitidis NBRC 100426.</title>
        <authorList>
            <person name="Yoshida I."/>
            <person name="Hosoyama A."/>
            <person name="Tsuchikane K."/>
            <person name="Katsumata H."/>
            <person name="Yamazaki S."/>
            <person name="Fujita N."/>
        </authorList>
    </citation>
    <scope>NUCLEOTIDE SEQUENCE [LARGE SCALE GENOMIC DNA]</scope>
    <source>
        <strain evidence="11">NBRC 100426</strain>
    </source>
</reference>
<dbReference type="Pfam" id="PF02801">
    <property type="entry name" value="Ketoacyl-synt_C"/>
    <property type="match status" value="1"/>
</dbReference>
<keyword evidence="3" id="KW-0808">Transferase</keyword>
<dbReference type="InterPro" id="IPR042104">
    <property type="entry name" value="PKS_dehydratase_sf"/>
</dbReference>
<dbReference type="PANTHER" id="PTHR43775:SF37">
    <property type="entry name" value="SI:DKEY-61P9.11"/>
    <property type="match status" value="1"/>
</dbReference>
<dbReference type="EMBL" id="BAFB01000026">
    <property type="protein sequence ID" value="GAB32797.1"/>
    <property type="molecule type" value="Genomic_DNA"/>
</dbReference>
<organism evidence="11 12">
    <name type="scientific">Gordonia otitidis (strain DSM 44809 / CCUG 52243 / JCM 12355 / NBRC 100426 / IFM 10032)</name>
    <dbReference type="NCBI Taxonomy" id="1108044"/>
    <lineage>
        <taxon>Bacteria</taxon>
        <taxon>Bacillati</taxon>
        <taxon>Actinomycetota</taxon>
        <taxon>Actinomycetes</taxon>
        <taxon>Mycobacteriales</taxon>
        <taxon>Gordoniaceae</taxon>
        <taxon>Gordonia</taxon>
    </lineage>
</organism>
<comment type="caution">
    <text evidence="11">The sequence shown here is derived from an EMBL/GenBank/DDBJ whole genome shotgun (WGS) entry which is preliminary data.</text>
</comment>
<dbReference type="GO" id="GO:0004312">
    <property type="term" value="F:fatty acid synthase activity"/>
    <property type="evidence" value="ECO:0007669"/>
    <property type="project" value="TreeGrafter"/>
</dbReference>
<dbReference type="PROSITE" id="PS00606">
    <property type="entry name" value="KS3_1"/>
    <property type="match status" value="1"/>
</dbReference>
<feature type="domain" description="Ketosynthase family 3 (KS3)" evidence="9">
    <location>
        <begin position="37"/>
        <end position="465"/>
    </location>
</feature>
<dbReference type="SUPFAM" id="SSF55048">
    <property type="entry name" value="Probable ACP-binding domain of malonyl-CoA ACP transacylase"/>
    <property type="match status" value="1"/>
</dbReference>
<dbReference type="Gene3D" id="3.30.70.250">
    <property type="entry name" value="Malonyl-CoA ACP transacylase, ACP-binding"/>
    <property type="match status" value="1"/>
</dbReference>
<dbReference type="SMART" id="SM00823">
    <property type="entry name" value="PKS_PP"/>
    <property type="match status" value="1"/>
</dbReference>
<dbReference type="Gene3D" id="3.40.50.720">
    <property type="entry name" value="NAD(P)-binding Rossmann-like Domain"/>
    <property type="match status" value="1"/>
</dbReference>
<dbReference type="InterPro" id="IPR006162">
    <property type="entry name" value="Ppantetheine_attach_site"/>
</dbReference>
<protein>
    <submittedName>
        <fullName evidence="11">Polyketide synthase</fullName>
    </submittedName>
</protein>
<dbReference type="PANTHER" id="PTHR43775">
    <property type="entry name" value="FATTY ACID SYNTHASE"/>
    <property type="match status" value="1"/>
</dbReference>
<dbReference type="Pfam" id="PF16197">
    <property type="entry name" value="KAsynt_C_assoc"/>
    <property type="match status" value="1"/>
</dbReference>
<feature type="active site" description="Proton donor; for dehydratase activity" evidence="6">
    <location>
        <position position="1593"/>
    </location>
</feature>
<dbReference type="SMART" id="SM01294">
    <property type="entry name" value="PKS_PP_betabranch"/>
    <property type="match status" value="1"/>
</dbReference>
<dbReference type="STRING" id="1108044.GOOTI_026_00130"/>
<evidence type="ECO:0000259" key="8">
    <source>
        <dbReference type="PROSITE" id="PS50075"/>
    </source>
</evidence>
<dbReference type="Proteomes" id="UP000005038">
    <property type="component" value="Unassembled WGS sequence"/>
</dbReference>